<dbReference type="Proteomes" id="UP000190906">
    <property type="component" value="Unassembled WGS sequence"/>
</dbReference>
<organism evidence="1 2">
    <name type="scientific">Bacillus cereus</name>
    <dbReference type="NCBI Taxonomy" id="1396"/>
    <lineage>
        <taxon>Bacteria</taxon>
        <taxon>Bacillati</taxon>
        <taxon>Bacillota</taxon>
        <taxon>Bacilli</taxon>
        <taxon>Bacillales</taxon>
        <taxon>Bacillaceae</taxon>
        <taxon>Bacillus</taxon>
        <taxon>Bacillus cereus group</taxon>
    </lineage>
</organism>
<gene>
    <name evidence="1" type="ORF">BW897_28725</name>
</gene>
<evidence type="ECO:0000313" key="2">
    <source>
        <dbReference type="Proteomes" id="UP000190906"/>
    </source>
</evidence>
<dbReference type="RefSeq" id="WP_078205591.1">
    <property type="nucleotide sequence ID" value="NZ_MUAJ01000054.1"/>
</dbReference>
<dbReference type="EMBL" id="MUAJ01000054">
    <property type="protein sequence ID" value="OOR09224.1"/>
    <property type="molecule type" value="Genomic_DNA"/>
</dbReference>
<proteinExistence type="predicted"/>
<dbReference type="AlphaFoldDB" id="A0A1S9TGR4"/>
<name>A0A1S9TGR4_BACCE</name>
<accession>A0A1S9TGR4</accession>
<sequence>MSKDELNLDSFGQQLIITGLTRLVEEEGYTAHEAFRLLETIKRNTFHALLEIQKESRENKKP</sequence>
<reference evidence="1 2" key="1">
    <citation type="submission" date="2017-01" db="EMBL/GenBank/DDBJ databases">
        <title>Bacillus cereus isolates.</title>
        <authorList>
            <person name="Beno S.M."/>
        </authorList>
    </citation>
    <scope>NUCLEOTIDE SEQUENCE [LARGE SCALE GENOMIC DNA]</scope>
    <source>
        <strain evidence="1 2">FSL H8-0485</strain>
    </source>
</reference>
<comment type="caution">
    <text evidence="1">The sequence shown here is derived from an EMBL/GenBank/DDBJ whole genome shotgun (WGS) entry which is preliminary data.</text>
</comment>
<protein>
    <submittedName>
        <fullName evidence="1">Uncharacterized protein</fullName>
    </submittedName>
</protein>
<evidence type="ECO:0000313" key="1">
    <source>
        <dbReference type="EMBL" id="OOR09224.1"/>
    </source>
</evidence>